<keyword evidence="2" id="KW-1185">Reference proteome</keyword>
<feature type="non-terminal residue" evidence="1">
    <location>
        <position position="56"/>
    </location>
</feature>
<sequence length="56" mass="6275">MLSQEETKALLSKAGQEETKTLLYNEMVARKCECLKASAWHAMQHGSMTMTLDENG</sequence>
<evidence type="ECO:0000313" key="1">
    <source>
        <dbReference type="EMBL" id="ERM99380.1"/>
    </source>
</evidence>
<protein>
    <submittedName>
        <fullName evidence="1">Uncharacterized protein</fullName>
    </submittedName>
</protein>
<accession>W1NVU0</accession>
<proteinExistence type="predicted"/>
<reference evidence="2" key="1">
    <citation type="journal article" date="2013" name="Science">
        <title>The Amborella genome and the evolution of flowering plants.</title>
        <authorList>
            <consortium name="Amborella Genome Project"/>
        </authorList>
    </citation>
    <scope>NUCLEOTIDE SEQUENCE [LARGE SCALE GENOMIC DNA]</scope>
</reference>
<organism evidence="1 2">
    <name type="scientific">Amborella trichopoda</name>
    <dbReference type="NCBI Taxonomy" id="13333"/>
    <lineage>
        <taxon>Eukaryota</taxon>
        <taxon>Viridiplantae</taxon>
        <taxon>Streptophyta</taxon>
        <taxon>Embryophyta</taxon>
        <taxon>Tracheophyta</taxon>
        <taxon>Spermatophyta</taxon>
        <taxon>Magnoliopsida</taxon>
        <taxon>Amborellales</taxon>
        <taxon>Amborellaceae</taxon>
        <taxon>Amborella</taxon>
    </lineage>
</organism>
<dbReference type="EMBL" id="KI395019">
    <property type="protein sequence ID" value="ERM99380.1"/>
    <property type="molecule type" value="Genomic_DNA"/>
</dbReference>
<evidence type="ECO:0000313" key="2">
    <source>
        <dbReference type="Proteomes" id="UP000017836"/>
    </source>
</evidence>
<dbReference type="Proteomes" id="UP000017836">
    <property type="component" value="Unassembled WGS sequence"/>
</dbReference>
<dbReference type="AlphaFoldDB" id="W1NVU0"/>
<gene>
    <name evidence="1" type="ORF">AMTR_s00131p00014400</name>
</gene>
<dbReference type="HOGENOM" id="CLU_3038494_0_0_1"/>
<name>W1NVU0_AMBTC</name>